<dbReference type="STRING" id="43700.ENSMALP00000013190"/>
<evidence type="ECO:0000256" key="5">
    <source>
        <dbReference type="ARBA" id="ARBA00023069"/>
    </source>
</evidence>
<dbReference type="CTD" id="286207"/>
<keyword evidence="10" id="KW-1185">Reference proteome</keyword>
<evidence type="ECO:0000313" key="9">
    <source>
        <dbReference type="Ensembl" id="ENSMALP00000013190.1"/>
    </source>
</evidence>
<dbReference type="GeneID" id="109951419"/>
<evidence type="ECO:0000256" key="1">
    <source>
        <dbReference type="ARBA" id="ARBA00004138"/>
    </source>
</evidence>
<dbReference type="PANTHER" id="PTHR31954:SF1">
    <property type="entry name" value="CILIA- AND FLAGELLA-ASSOCIATED PROTEIN 157"/>
    <property type="match status" value="1"/>
</dbReference>
<protein>
    <recommendedName>
        <fullName evidence="3">Cilia- and flagella-associated protein 157</fullName>
    </recommendedName>
</protein>
<reference evidence="9" key="1">
    <citation type="submission" date="2025-08" db="UniProtKB">
        <authorList>
            <consortium name="Ensembl"/>
        </authorList>
    </citation>
    <scope>IDENTIFICATION</scope>
</reference>
<feature type="region of interest" description="Disordered" evidence="8">
    <location>
        <begin position="456"/>
        <end position="483"/>
    </location>
</feature>
<evidence type="ECO:0000256" key="4">
    <source>
        <dbReference type="ARBA" id="ARBA00023054"/>
    </source>
</evidence>
<feature type="coiled-coil region" evidence="7">
    <location>
        <begin position="212"/>
        <end position="246"/>
    </location>
</feature>
<accession>A0A3Q3J8R0</accession>
<keyword evidence="4 7" id="KW-0175">Coiled coil</keyword>
<dbReference type="InterPro" id="IPR038844">
    <property type="entry name" value="CFAP157"/>
</dbReference>
<evidence type="ECO:0000256" key="2">
    <source>
        <dbReference type="ARBA" id="ARBA00010841"/>
    </source>
</evidence>
<name>A0A3Q3J8R0_MONAL</name>
<keyword evidence="5" id="KW-0969">Cilium</keyword>
<evidence type="ECO:0000256" key="8">
    <source>
        <dbReference type="SAM" id="MobiDB-lite"/>
    </source>
</evidence>
<feature type="coiled-coil region" evidence="7">
    <location>
        <begin position="282"/>
        <end position="351"/>
    </location>
</feature>
<dbReference type="KEGG" id="malb:109951419"/>
<feature type="region of interest" description="Disordered" evidence="8">
    <location>
        <begin position="1"/>
        <end position="34"/>
    </location>
</feature>
<comment type="similarity">
    <text evidence="2">Belongs to the CFAP157 family.</text>
</comment>
<evidence type="ECO:0000256" key="7">
    <source>
        <dbReference type="SAM" id="Coils"/>
    </source>
</evidence>
<dbReference type="GO" id="GO:0036064">
    <property type="term" value="C:ciliary basal body"/>
    <property type="evidence" value="ECO:0007669"/>
    <property type="project" value="TreeGrafter"/>
</dbReference>
<dbReference type="OrthoDB" id="166611at2759"/>
<keyword evidence="6" id="KW-0966">Cell projection</keyword>
<feature type="compositionally biased region" description="Basic and acidic residues" evidence="8">
    <location>
        <begin position="8"/>
        <end position="34"/>
    </location>
</feature>
<evidence type="ECO:0000313" key="10">
    <source>
        <dbReference type="Proteomes" id="UP000261600"/>
    </source>
</evidence>
<dbReference type="GO" id="GO:0008017">
    <property type="term" value="F:microtubule binding"/>
    <property type="evidence" value="ECO:0007669"/>
    <property type="project" value="TreeGrafter"/>
</dbReference>
<evidence type="ECO:0000256" key="6">
    <source>
        <dbReference type="ARBA" id="ARBA00023273"/>
    </source>
</evidence>
<organism evidence="9 10">
    <name type="scientific">Monopterus albus</name>
    <name type="common">Swamp eel</name>
    <dbReference type="NCBI Taxonomy" id="43700"/>
    <lineage>
        <taxon>Eukaryota</taxon>
        <taxon>Metazoa</taxon>
        <taxon>Chordata</taxon>
        <taxon>Craniata</taxon>
        <taxon>Vertebrata</taxon>
        <taxon>Euteleostomi</taxon>
        <taxon>Actinopterygii</taxon>
        <taxon>Neopterygii</taxon>
        <taxon>Teleostei</taxon>
        <taxon>Neoteleostei</taxon>
        <taxon>Acanthomorphata</taxon>
        <taxon>Anabantaria</taxon>
        <taxon>Synbranchiformes</taxon>
        <taxon>Synbranchidae</taxon>
        <taxon>Monopterus</taxon>
    </lineage>
</organism>
<reference evidence="9" key="2">
    <citation type="submission" date="2025-09" db="UniProtKB">
        <authorList>
            <consortium name="Ensembl"/>
        </authorList>
    </citation>
    <scope>IDENTIFICATION</scope>
</reference>
<dbReference type="Ensembl" id="ENSMALT00000013473.1">
    <property type="protein sequence ID" value="ENSMALP00000013190.1"/>
    <property type="gene ID" value="ENSMALG00000009340.1"/>
</dbReference>
<feature type="coiled-coil region" evidence="7">
    <location>
        <begin position="43"/>
        <end position="178"/>
    </location>
</feature>
<proteinExistence type="inferred from homology"/>
<dbReference type="Proteomes" id="UP000261600">
    <property type="component" value="Unplaced"/>
</dbReference>
<dbReference type="RefSeq" id="XP_020441574.1">
    <property type="nucleotide sequence ID" value="XM_020585918.1"/>
</dbReference>
<sequence length="507" mass="58234">MPKKKAKKGGDKQDEDRKTSKNERPTNKIGPDKKEKDVYLIQIRYLEEQLERYKLKNDELERQKKVLNTQYHTLEEEEKDTVEYLKRSLLEKEDEADKLTECLESQRQAADKDRDALQLQHSQLKELQGRLKELTEEKAALVEEFQQQKEQLMSNMAREEQQHKVAIHKLEMKALQENRRLEEEIDSRMAAQVKHLVDQQVSETIRLVLQSNTKAKAAISQLSEQVQALKKENSALMEENSVLMEENSPLQQDKIKLSMEVDILEQTVREISRQSCIHKKVAEQLTEKCQQLQAEEKDCKQELEQLQAKHKATLAEMEALRCDQASLSEQSSASRAEVSRLEAKLEEERSRSSRMKSIMQEAATTLRQAMMELITKQESEVDSVVQWKELMQKLLVVLDRQCTSFTAEKEQLNELQTSDLAAIQAATLDPASSFHFHLARYKLGDLGLVPPPALKHKHALPRMRPGASSTTMPLHRKPGQKTASSSIIVPDSAVGFLTSKHLVTKRK</sequence>
<dbReference type="AlphaFoldDB" id="A0A3Q3J8R0"/>
<dbReference type="PANTHER" id="PTHR31954">
    <property type="entry name" value="CILIA- AND FLAGELLA-ASSOCIATED PROTEIN 157"/>
    <property type="match status" value="1"/>
</dbReference>
<comment type="subcellular location">
    <subcellularLocation>
        <location evidence="1">Cell projection</location>
        <location evidence="1">Cilium</location>
    </subcellularLocation>
</comment>
<evidence type="ECO:0000256" key="3">
    <source>
        <dbReference type="ARBA" id="ARBA00014087"/>
    </source>
</evidence>